<keyword evidence="3" id="KW-1185">Reference proteome</keyword>
<protein>
    <submittedName>
        <fullName evidence="2">Uncharacterized protein</fullName>
    </submittedName>
</protein>
<sequence length="118" mass="14373">MKIKINDASKRSMRRAREKLKKDPVALEEKRKKDREYYHRKKSQEEMKTINDLSERQQRQLRNKWRKDAKLRKDRLKLLRETARFIDENPSNKFSQFIIIKIYFPGCSRPGCSCENLN</sequence>
<feature type="region of interest" description="Disordered" evidence="1">
    <location>
        <begin position="1"/>
        <end position="66"/>
    </location>
</feature>
<evidence type="ECO:0000313" key="2">
    <source>
        <dbReference type="EMBL" id="PZC72112.1"/>
    </source>
</evidence>
<feature type="compositionally biased region" description="Basic and acidic residues" evidence="1">
    <location>
        <begin position="1"/>
        <end position="10"/>
    </location>
</feature>
<evidence type="ECO:0000256" key="1">
    <source>
        <dbReference type="SAM" id="MobiDB-lite"/>
    </source>
</evidence>
<proteinExistence type="predicted"/>
<dbReference type="EMBL" id="KZ150219">
    <property type="protein sequence ID" value="PZC72112.1"/>
    <property type="molecule type" value="Genomic_DNA"/>
</dbReference>
<gene>
    <name evidence="2" type="primary">HaOG211912</name>
    <name evidence="2" type="ORF">B5X24_HaOG211912</name>
</gene>
<organism evidence="2 3">
    <name type="scientific">Helicoverpa armigera</name>
    <name type="common">Cotton bollworm</name>
    <name type="synonym">Heliothis armigera</name>
    <dbReference type="NCBI Taxonomy" id="29058"/>
    <lineage>
        <taxon>Eukaryota</taxon>
        <taxon>Metazoa</taxon>
        <taxon>Ecdysozoa</taxon>
        <taxon>Arthropoda</taxon>
        <taxon>Hexapoda</taxon>
        <taxon>Insecta</taxon>
        <taxon>Pterygota</taxon>
        <taxon>Neoptera</taxon>
        <taxon>Endopterygota</taxon>
        <taxon>Lepidoptera</taxon>
        <taxon>Glossata</taxon>
        <taxon>Ditrysia</taxon>
        <taxon>Noctuoidea</taxon>
        <taxon>Noctuidae</taxon>
        <taxon>Heliothinae</taxon>
        <taxon>Helicoverpa</taxon>
    </lineage>
</organism>
<reference evidence="2 3" key="1">
    <citation type="journal article" date="2017" name="BMC Biol.">
        <title>Genomic innovations, transcriptional plasticity and gene loss underlying the evolution and divergence of two highly polyphagous and invasive Helicoverpa pest species.</title>
        <authorList>
            <person name="Pearce S.L."/>
            <person name="Clarke D.F."/>
            <person name="East P.D."/>
            <person name="Elfekih S."/>
            <person name="Gordon K.H."/>
            <person name="Jermiin L.S."/>
            <person name="McGaughran A."/>
            <person name="Oakeshott J.G."/>
            <person name="Papanikolaou A."/>
            <person name="Perera O.P."/>
            <person name="Rane R.V."/>
            <person name="Richards S."/>
            <person name="Tay W.T."/>
            <person name="Walsh T.K."/>
            <person name="Anderson A."/>
            <person name="Anderson C.J."/>
            <person name="Asgari S."/>
            <person name="Board P.G."/>
            <person name="Bretschneider A."/>
            <person name="Campbell P.M."/>
            <person name="Chertemps T."/>
            <person name="Christeller J.T."/>
            <person name="Coppin C.W."/>
            <person name="Downes S.J."/>
            <person name="Duan G."/>
            <person name="Farnsworth C.A."/>
            <person name="Good R.T."/>
            <person name="Han L.B."/>
            <person name="Han Y.C."/>
            <person name="Hatje K."/>
            <person name="Horne I."/>
            <person name="Huang Y.P."/>
            <person name="Hughes D.S."/>
            <person name="Jacquin-Joly E."/>
            <person name="James W."/>
            <person name="Jhangiani S."/>
            <person name="Kollmar M."/>
            <person name="Kuwar S.S."/>
            <person name="Li S."/>
            <person name="Liu N.Y."/>
            <person name="Maibeche M.T."/>
            <person name="Miller J.R."/>
            <person name="Montagne N."/>
            <person name="Perry T."/>
            <person name="Qu J."/>
            <person name="Song S.V."/>
            <person name="Sutton G.G."/>
            <person name="Vogel H."/>
            <person name="Walenz B.P."/>
            <person name="Xu W."/>
            <person name="Zhang H.J."/>
            <person name="Zou Z."/>
            <person name="Batterham P."/>
            <person name="Edwards O.R."/>
            <person name="Feyereisen R."/>
            <person name="Gibbs R.A."/>
            <person name="Heckel D.G."/>
            <person name="McGrath A."/>
            <person name="Robin C."/>
            <person name="Scherer S.E."/>
            <person name="Worley K.C."/>
            <person name="Wu Y.D."/>
        </authorList>
    </citation>
    <scope>NUCLEOTIDE SEQUENCE [LARGE SCALE GENOMIC DNA]</scope>
    <source>
        <strain evidence="2">Harm_GR_Male_#8</strain>
        <tissue evidence="2">Whole organism</tissue>
    </source>
</reference>
<name>A0A2W1B916_HELAM</name>
<feature type="compositionally biased region" description="Basic and acidic residues" evidence="1">
    <location>
        <begin position="20"/>
        <end position="58"/>
    </location>
</feature>
<evidence type="ECO:0000313" key="3">
    <source>
        <dbReference type="Proteomes" id="UP000249218"/>
    </source>
</evidence>
<dbReference type="AlphaFoldDB" id="A0A2W1B916"/>
<accession>A0A2W1B916</accession>
<dbReference type="Proteomes" id="UP000249218">
    <property type="component" value="Unassembled WGS sequence"/>
</dbReference>